<keyword evidence="2" id="KW-1185">Reference proteome</keyword>
<reference evidence="1 2" key="1">
    <citation type="submission" date="2018-10" db="EMBL/GenBank/DDBJ databases">
        <authorList>
            <consortium name="Pathogen Informatics"/>
        </authorList>
    </citation>
    <scope>NUCLEOTIDE SEQUENCE [LARGE SCALE GENOMIC DNA]</scope>
</reference>
<proteinExistence type="predicted"/>
<name>A0A0R3UPY6_MESCO</name>
<accession>A0A0R3UPY6</accession>
<gene>
    <name evidence="1" type="ORF">MCOS_LOCUS9927</name>
</gene>
<organism evidence="1 2">
    <name type="scientific">Mesocestoides corti</name>
    <name type="common">Flatworm</name>
    <dbReference type="NCBI Taxonomy" id="53468"/>
    <lineage>
        <taxon>Eukaryota</taxon>
        <taxon>Metazoa</taxon>
        <taxon>Spiralia</taxon>
        <taxon>Lophotrochozoa</taxon>
        <taxon>Platyhelminthes</taxon>
        <taxon>Cestoda</taxon>
        <taxon>Eucestoda</taxon>
        <taxon>Cyclophyllidea</taxon>
        <taxon>Mesocestoididae</taxon>
        <taxon>Mesocestoides</taxon>
    </lineage>
</organism>
<protein>
    <submittedName>
        <fullName evidence="1">Uncharacterized protein</fullName>
    </submittedName>
</protein>
<dbReference type="Proteomes" id="UP000267029">
    <property type="component" value="Unassembled WGS sequence"/>
</dbReference>
<dbReference type="AlphaFoldDB" id="A0A0R3UPY6"/>
<sequence length="105" mass="11301">MMKVAMTSISKADNHFHDLSSRELSDRDDNVCVDECAEAESVGDDRSITSTNRNQVRQACEDDDSAGTVGGGEDAAHEVEEMSIVVATGGEQESTSKTEHIIIAR</sequence>
<evidence type="ECO:0000313" key="1">
    <source>
        <dbReference type="EMBL" id="VDD83924.1"/>
    </source>
</evidence>
<dbReference type="EMBL" id="UXSR01005891">
    <property type="protein sequence ID" value="VDD83924.1"/>
    <property type="molecule type" value="Genomic_DNA"/>
</dbReference>
<evidence type="ECO:0000313" key="2">
    <source>
        <dbReference type="Proteomes" id="UP000267029"/>
    </source>
</evidence>